<sequence length="42" mass="4590">MSSNYIIYVSQFNHGSTQKQKQQYGQLGISLKRGLENAGAGS</sequence>
<reference evidence="1" key="1">
    <citation type="submission" date="2014-09" db="EMBL/GenBank/DDBJ databases">
        <authorList>
            <person name="Magalhaes I.L.F."/>
            <person name="Oliveira U."/>
            <person name="Santos F.R."/>
            <person name="Vidigal T.H.D.A."/>
            <person name="Brescovit A.D."/>
            <person name="Santos A.J."/>
        </authorList>
    </citation>
    <scope>NUCLEOTIDE SEQUENCE</scope>
    <source>
        <tissue evidence="1">Shoot tissue taken approximately 20 cm above the soil surface</tissue>
    </source>
</reference>
<name>A0A0A9AWY3_ARUDO</name>
<proteinExistence type="predicted"/>
<reference evidence="1" key="2">
    <citation type="journal article" date="2015" name="Data Brief">
        <title>Shoot transcriptome of the giant reed, Arundo donax.</title>
        <authorList>
            <person name="Barrero R.A."/>
            <person name="Guerrero F.D."/>
            <person name="Moolhuijzen P."/>
            <person name="Goolsby J.A."/>
            <person name="Tidwell J."/>
            <person name="Bellgard S.E."/>
            <person name="Bellgard M.I."/>
        </authorList>
    </citation>
    <scope>NUCLEOTIDE SEQUENCE</scope>
    <source>
        <tissue evidence="1">Shoot tissue taken approximately 20 cm above the soil surface</tissue>
    </source>
</reference>
<organism evidence="1">
    <name type="scientific">Arundo donax</name>
    <name type="common">Giant reed</name>
    <name type="synonym">Donax arundinaceus</name>
    <dbReference type="NCBI Taxonomy" id="35708"/>
    <lineage>
        <taxon>Eukaryota</taxon>
        <taxon>Viridiplantae</taxon>
        <taxon>Streptophyta</taxon>
        <taxon>Embryophyta</taxon>
        <taxon>Tracheophyta</taxon>
        <taxon>Spermatophyta</taxon>
        <taxon>Magnoliopsida</taxon>
        <taxon>Liliopsida</taxon>
        <taxon>Poales</taxon>
        <taxon>Poaceae</taxon>
        <taxon>PACMAD clade</taxon>
        <taxon>Arundinoideae</taxon>
        <taxon>Arundineae</taxon>
        <taxon>Arundo</taxon>
    </lineage>
</organism>
<dbReference type="EMBL" id="GBRH01241646">
    <property type="protein sequence ID" value="JAD56249.1"/>
    <property type="molecule type" value="Transcribed_RNA"/>
</dbReference>
<evidence type="ECO:0000313" key="1">
    <source>
        <dbReference type="EMBL" id="JAD56249.1"/>
    </source>
</evidence>
<protein>
    <submittedName>
        <fullName evidence="1">Uncharacterized protein</fullName>
    </submittedName>
</protein>
<dbReference type="AlphaFoldDB" id="A0A0A9AWY3"/>
<accession>A0A0A9AWY3</accession>